<evidence type="ECO:0000256" key="7">
    <source>
        <dbReference type="RuleBase" id="RU364059"/>
    </source>
</evidence>
<dbReference type="Proteomes" id="UP000799753">
    <property type="component" value="Unassembled WGS sequence"/>
</dbReference>
<evidence type="ECO:0000256" key="2">
    <source>
        <dbReference type="ARBA" id="ARBA00006210"/>
    </source>
</evidence>
<keyword evidence="5 7" id="KW-0804">Transcription</keyword>
<keyword evidence="4 7" id="KW-0010">Activator</keyword>
<dbReference type="PANTHER" id="PTHR35041">
    <property type="entry name" value="MEDIATOR OF RNA POLYMERASE II TRANSCRIPTION SUBUNIT 1"/>
    <property type="match status" value="1"/>
</dbReference>
<comment type="similarity">
    <text evidence="2 7">Belongs to the Mediator complex subunit 1 family.</text>
</comment>
<gene>
    <name evidence="10" type="ORF">P280DRAFT_256776</name>
</gene>
<proteinExistence type="inferred from homology"/>
<dbReference type="Pfam" id="PF10744">
    <property type="entry name" value="Med1"/>
    <property type="match status" value="1"/>
</dbReference>
<accession>A0A6A6SB06</accession>
<keyword evidence="11" id="KW-1185">Reference proteome</keyword>
<evidence type="ECO:0000259" key="9">
    <source>
        <dbReference type="Pfam" id="PF10744"/>
    </source>
</evidence>
<feature type="region of interest" description="Disordered" evidence="8">
    <location>
        <begin position="639"/>
        <end position="661"/>
    </location>
</feature>
<sequence>MATPTPSTNTPQKHLLALSSPAPRSVPPTTFDSPHILSILNEGGIGMGISMSGMGMSQLGFSQMGRGDEDERRRRLENIIGMLKTRPGRVSEEGITALCRKEGLAFEREESSDGNVVLTLIIGNEAMCDIALKKGGDVESVKLELLSDEEGTFHESGSRILFRSLTVDEKGRNKINLMLDQFAGNLDKLLRMDRLSADNGGVQCFKAIFALHGSLKRLFEHEKKIALALFDEDTVDKEHKAEREVMCKKSGRPRINAGACFGLSLEYWMDRRHIFPKSKSSQPPSAKGKEKASASTQTTDSTNPEDAHPDINRIYSLTIECEASPSSLYTPIRIPSTWLSDTIEAPKAPDGADADINNLLNTPTINWLDPKPTYLDSPAGATGDHDAMTIDNAPGRLPNIRFVARFNPPLVFPLNVYANIMNSVGLQCPEDLHATTFAGLGVRPGEPDPATSSMAGGYTTEIFSEREVMSVGKDGEETVKKHKNSLYVPKLEFSRTLDVLPFQHPRQLVELLPTLRQYAHTTSLIQHTFVDKAPEAATEDQKKKNKQTSPPSPPLTPKPPTTPDLQLDVSLSYSPPAPRLTISVPHPNSTTIPLPSPSSSSSSSSSDNQNPSTPSTPALELNPSHLLAQLLDPSASISSTYTSSSALQPHPHHHHHHHHQPLRTVFDILTNGDLFIHEQNVVTPSHAHAHIHAATDKSGATTTTAAAAAGGGEDTVMRDAENAAERVKRVGRALEVCGDLGVWAEWVRREVLMGAGEQGRG</sequence>
<feature type="domain" description="Mediator complex subunit Med1" evidence="9">
    <location>
        <begin position="77"/>
        <end position="529"/>
    </location>
</feature>
<evidence type="ECO:0000256" key="1">
    <source>
        <dbReference type="ARBA" id="ARBA00004123"/>
    </source>
</evidence>
<name>A0A6A6SB06_9PLEO</name>
<feature type="compositionally biased region" description="Low complexity" evidence="8">
    <location>
        <begin position="587"/>
        <end position="617"/>
    </location>
</feature>
<evidence type="ECO:0000256" key="5">
    <source>
        <dbReference type="ARBA" id="ARBA00023163"/>
    </source>
</evidence>
<evidence type="ECO:0000256" key="3">
    <source>
        <dbReference type="ARBA" id="ARBA00023015"/>
    </source>
</evidence>
<organism evidence="10 11">
    <name type="scientific">Massarina eburnea CBS 473.64</name>
    <dbReference type="NCBI Taxonomy" id="1395130"/>
    <lineage>
        <taxon>Eukaryota</taxon>
        <taxon>Fungi</taxon>
        <taxon>Dikarya</taxon>
        <taxon>Ascomycota</taxon>
        <taxon>Pezizomycotina</taxon>
        <taxon>Dothideomycetes</taxon>
        <taxon>Pleosporomycetidae</taxon>
        <taxon>Pleosporales</taxon>
        <taxon>Massarineae</taxon>
        <taxon>Massarinaceae</taxon>
        <taxon>Massarina</taxon>
    </lineage>
</organism>
<dbReference type="EMBL" id="MU006780">
    <property type="protein sequence ID" value="KAF2643598.1"/>
    <property type="molecule type" value="Genomic_DNA"/>
</dbReference>
<evidence type="ECO:0000313" key="11">
    <source>
        <dbReference type="Proteomes" id="UP000799753"/>
    </source>
</evidence>
<reference evidence="10" key="1">
    <citation type="journal article" date="2020" name="Stud. Mycol.">
        <title>101 Dothideomycetes genomes: a test case for predicting lifestyles and emergence of pathogens.</title>
        <authorList>
            <person name="Haridas S."/>
            <person name="Albert R."/>
            <person name="Binder M."/>
            <person name="Bloem J."/>
            <person name="Labutti K."/>
            <person name="Salamov A."/>
            <person name="Andreopoulos B."/>
            <person name="Baker S."/>
            <person name="Barry K."/>
            <person name="Bills G."/>
            <person name="Bluhm B."/>
            <person name="Cannon C."/>
            <person name="Castanera R."/>
            <person name="Culley D."/>
            <person name="Daum C."/>
            <person name="Ezra D."/>
            <person name="Gonzalez J."/>
            <person name="Henrissat B."/>
            <person name="Kuo A."/>
            <person name="Liang C."/>
            <person name="Lipzen A."/>
            <person name="Lutzoni F."/>
            <person name="Magnuson J."/>
            <person name="Mondo S."/>
            <person name="Nolan M."/>
            <person name="Ohm R."/>
            <person name="Pangilinan J."/>
            <person name="Park H.-J."/>
            <person name="Ramirez L."/>
            <person name="Alfaro M."/>
            <person name="Sun H."/>
            <person name="Tritt A."/>
            <person name="Yoshinaga Y."/>
            <person name="Zwiers L.-H."/>
            <person name="Turgeon B."/>
            <person name="Goodwin S."/>
            <person name="Spatafora J."/>
            <person name="Crous P."/>
            <person name="Grigoriev I."/>
        </authorList>
    </citation>
    <scope>NUCLEOTIDE SEQUENCE</scope>
    <source>
        <strain evidence="10">CBS 473.64</strain>
    </source>
</reference>
<evidence type="ECO:0000256" key="6">
    <source>
        <dbReference type="ARBA" id="ARBA00023242"/>
    </source>
</evidence>
<keyword evidence="3 7" id="KW-0805">Transcription regulation</keyword>
<dbReference type="PANTHER" id="PTHR35041:SF4">
    <property type="entry name" value="MEDIATOR OF RNA POLYMERASE II TRANSCRIPTION SUBUNIT 1"/>
    <property type="match status" value="1"/>
</dbReference>
<comment type="function">
    <text evidence="7">Component of the Mediator complex, a coactivator involved in the regulated transcription of nearly all RNA polymerase II-dependent genes. Mediator functions as a bridge to convey information from gene-specific regulatory proteins to the basal RNA polymerase II transcription machinery. Mediator is recruited to promoters by direct interactions with regulatory proteins and serves as a scaffold for the assembly of a functional preinitiation complex with RNA polymerase II and the general transcription factors.</text>
</comment>
<feature type="region of interest" description="Disordered" evidence="8">
    <location>
        <begin position="276"/>
        <end position="309"/>
    </location>
</feature>
<feature type="compositionally biased region" description="Low complexity" evidence="8">
    <location>
        <begin position="277"/>
        <end position="286"/>
    </location>
</feature>
<feature type="compositionally biased region" description="Pro residues" evidence="8">
    <location>
        <begin position="550"/>
        <end position="562"/>
    </location>
</feature>
<feature type="compositionally biased region" description="Basic residues" evidence="8">
    <location>
        <begin position="650"/>
        <end position="661"/>
    </location>
</feature>
<keyword evidence="6 7" id="KW-0539">Nucleus</keyword>
<dbReference type="GO" id="GO:0016592">
    <property type="term" value="C:mediator complex"/>
    <property type="evidence" value="ECO:0007669"/>
    <property type="project" value="InterPro"/>
</dbReference>
<evidence type="ECO:0000256" key="4">
    <source>
        <dbReference type="ARBA" id="ARBA00023159"/>
    </source>
</evidence>
<dbReference type="GO" id="GO:0045944">
    <property type="term" value="P:positive regulation of transcription by RNA polymerase II"/>
    <property type="evidence" value="ECO:0007669"/>
    <property type="project" value="UniProtKB-ARBA"/>
</dbReference>
<feature type="compositionally biased region" description="Low complexity" evidence="8">
    <location>
        <begin position="639"/>
        <end position="649"/>
    </location>
</feature>
<dbReference type="GO" id="GO:0003712">
    <property type="term" value="F:transcription coregulator activity"/>
    <property type="evidence" value="ECO:0007669"/>
    <property type="project" value="InterPro"/>
</dbReference>
<dbReference type="InterPro" id="IPR019680">
    <property type="entry name" value="Mediator_Med1"/>
</dbReference>
<feature type="compositionally biased region" description="Polar residues" evidence="8">
    <location>
        <begin position="293"/>
        <end position="304"/>
    </location>
</feature>
<comment type="subcellular location">
    <subcellularLocation>
        <location evidence="1 7">Nucleus</location>
    </subcellularLocation>
</comment>
<protein>
    <recommendedName>
        <fullName evidence="7">Mediator of RNA polymerase II transcription subunit 1</fullName>
    </recommendedName>
    <alternativeName>
        <fullName evidence="7">Mediator complex subunit 1</fullName>
    </alternativeName>
</protein>
<evidence type="ECO:0000313" key="10">
    <source>
        <dbReference type="EMBL" id="KAF2643598.1"/>
    </source>
</evidence>
<dbReference type="AlphaFoldDB" id="A0A6A6SB06"/>
<feature type="region of interest" description="Disordered" evidence="8">
    <location>
        <begin position="534"/>
        <end position="620"/>
    </location>
</feature>
<dbReference type="OrthoDB" id="5310959at2759"/>
<evidence type="ECO:0000256" key="8">
    <source>
        <dbReference type="SAM" id="MobiDB-lite"/>
    </source>
</evidence>